<name>A0A1M5GGI2_9BACT</name>
<sequence length="117" mass="13366">MRHGIGVVLPKTLTMQFGNWDISNEGIKYSGGGTAAFTVPQAELLRTTEEGDQPAMYHWVLQVTDHPGLDHDDIYDFNYAFVYAAAKWGVPFDYGTFDETLAEQYERFDFEDEEPNF</sequence>
<evidence type="ECO:0000313" key="1">
    <source>
        <dbReference type="EMBL" id="SHG02823.1"/>
    </source>
</evidence>
<organism evidence="1 2">
    <name type="scientific">Cnuella takakiae</name>
    <dbReference type="NCBI Taxonomy" id="1302690"/>
    <lineage>
        <taxon>Bacteria</taxon>
        <taxon>Pseudomonadati</taxon>
        <taxon>Bacteroidota</taxon>
        <taxon>Chitinophagia</taxon>
        <taxon>Chitinophagales</taxon>
        <taxon>Chitinophagaceae</taxon>
        <taxon>Cnuella</taxon>
    </lineage>
</organism>
<reference evidence="1 2" key="1">
    <citation type="submission" date="2016-11" db="EMBL/GenBank/DDBJ databases">
        <authorList>
            <person name="Jaros S."/>
            <person name="Januszkiewicz K."/>
            <person name="Wedrychowicz H."/>
        </authorList>
    </citation>
    <scope>NUCLEOTIDE SEQUENCE [LARGE SCALE GENOMIC DNA]</scope>
    <source>
        <strain evidence="1 2">DSM 26897</strain>
    </source>
</reference>
<evidence type="ECO:0000313" key="2">
    <source>
        <dbReference type="Proteomes" id="UP000184368"/>
    </source>
</evidence>
<proteinExistence type="predicted"/>
<dbReference type="AlphaFoldDB" id="A0A1M5GGI2"/>
<dbReference type="EMBL" id="FQUO01000016">
    <property type="protein sequence ID" value="SHG02823.1"/>
    <property type="molecule type" value="Genomic_DNA"/>
</dbReference>
<accession>A0A1M5GGI2</accession>
<dbReference type="Proteomes" id="UP000184368">
    <property type="component" value="Unassembled WGS sequence"/>
</dbReference>
<gene>
    <name evidence="1" type="ORF">SAMN05444008_11669</name>
</gene>
<protein>
    <submittedName>
        <fullName evidence="1">Uncharacterized protein</fullName>
    </submittedName>
</protein>
<keyword evidence="2" id="KW-1185">Reference proteome</keyword>